<dbReference type="OrthoDB" id="110024at2759"/>
<dbReference type="AlphaFoldDB" id="A0A034VVG0"/>
<dbReference type="SMART" id="SM00271">
    <property type="entry name" value="DnaJ"/>
    <property type="match status" value="1"/>
</dbReference>
<dbReference type="SUPFAM" id="SSF46565">
    <property type="entry name" value="Chaperone J-domain"/>
    <property type="match status" value="1"/>
</dbReference>
<dbReference type="Gene3D" id="1.10.287.110">
    <property type="entry name" value="DnaJ domain"/>
    <property type="match status" value="1"/>
</dbReference>
<dbReference type="GO" id="GO:0005737">
    <property type="term" value="C:cytoplasm"/>
    <property type="evidence" value="ECO:0007669"/>
    <property type="project" value="TreeGrafter"/>
</dbReference>
<feature type="region of interest" description="Disordered" evidence="2">
    <location>
        <begin position="241"/>
        <end position="278"/>
    </location>
</feature>
<evidence type="ECO:0000313" key="4">
    <source>
        <dbReference type="EMBL" id="JAC45523.1"/>
    </source>
</evidence>
<feature type="domain" description="J" evidence="3">
    <location>
        <begin position="15"/>
        <end position="82"/>
    </location>
</feature>
<dbReference type="Pfam" id="PF00226">
    <property type="entry name" value="DnaJ"/>
    <property type="match status" value="1"/>
</dbReference>
<dbReference type="PROSITE" id="PS50076">
    <property type="entry name" value="DNAJ_2"/>
    <property type="match status" value="1"/>
</dbReference>
<dbReference type="FunFam" id="1.10.287.110:FF:000035">
    <property type="entry name" value="DnaJ homolog subfamily C member 9"/>
    <property type="match status" value="1"/>
</dbReference>
<dbReference type="GO" id="GO:0005634">
    <property type="term" value="C:nucleus"/>
    <property type="evidence" value="ECO:0007669"/>
    <property type="project" value="TreeGrafter"/>
</dbReference>
<sequence>MGILDLCEELFGERDLYKLLDLEKNALPRDIKKAYYKMSLQVHPDRVEEDEKSAATEKFKVLSKVYQVLSDKEKRDLYDEQGVIVDEEDEGKLSSWIDLWRQVFRRVTEEDIINYENSYVGSELERDDMKKAYLSSKGCINKIMTEVPFLHIKDEPRLQKVIGEMIDAGEVPEYKIFTNEPSQKRQRRHKKYAREAKEAEEIKQKLGSGDLQKQILKRQEERQDGFNSFLDKLAEKYADGDDSELYDFSKKTKSKKKAANTPSKANGVKKGRVQKKRT</sequence>
<dbReference type="PRINTS" id="PR00625">
    <property type="entry name" value="JDOMAIN"/>
</dbReference>
<protein>
    <submittedName>
        <fullName evidence="4">J domain-containing protein CG6693</fullName>
    </submittedName>
</protein>
<proteinExistence type="predicted"/>
<keyword evidence="1" id="KW-0597">Phosphoprotein</keyword>
<evidence type="ECO:0000259" key="3">
    <source>
        <dbReference type="PROSITE" id="PS50076"/>
    </source>
</evidence>
<feature type="compositionally biased region" description="Basic residues" evidence="2">
    <location>
        <begin position="267"/>
        <end position="278"/>
    </location>
</feature>
<accession>A0A034VVG0</accession>
<gene>
    <name evidence="4" type="primary">Y6693</name>
</gene>
<dbReference type="InterPro" id="IPR056453">
    <property type="entry name" value="HTH_DNAJC9"/>
</dbReference>
<dbReference type="GO" id="GO:0031072">
    <property type="term" value="F:heat shock protein binding"/>
    <property type="evidence" value="ECO:0007669"/>
    <property type="project" value="TreeGrafter"/>
</dbReference>
<dbReference type="CDD" id="cd06257">
    <property type="entry name" value="DnaJ"/>
    <property type="match status" value="1"/>
</dbReference>
<dbReference type="EMBL" id="GAKP01013429">
    <property type="protein sequence ID" value="JAC45523.1"/>
    <property type="molecule type" value="Transcribed_RNA"/>
</dbReference>
<evidence type="ECO:0000256" key="2">
    <source>
        <dbReference type="SAM" id="MobiDB-lite"/>
    </source>
</evidence>
<dbReference type="InterPro" id="IPR036869">
    <property type="entry name" value="J_dom_sf"/>
</dbReference>
<dbReference type="PANTHER" id="PTHR44144">
    <property type="entry name" value="DNAJ HOMOLOG SUBFAMILY C MEMBER 9"/>
    <property type="match status" value="1"/>
</dbReference>
<reference evidence="4" key="1">
    <citation type="journal article" date="2014" name="BMC Genomics">
        <title>Characterizing the developmental transcriptome of the oriental fruit fly, Bactrocera dorsalis (Diptera: Tephritidae) through comparative genomic analysis with Drosophila melanogaster utilizing modENCODE datasets.</title>
        <authorList>
            <person name="Geib S.M."/>
            <person name="Calla B."/>
            <person name="Hall B."/>
            <person name="Hou S."/>
            <person name="Manoukis N.C."/>
        </authorList>
    </citation>
    <scope>NUCLEOTIDE SEQUENCE</scope>
    <source>
        <strain evidence="4">Punador</strain>
    </source>
</reference>
<dbReference type="RefSeq" id="XP_011210205.2">
    <property type="nucleotide sequence ID" value="XM_011211903.4"/>
</dbReference>
<dbReference type="InterPro" id="IPR018253">
    <property type="entry name" value="DnaJ_domain_CS"/>
</dbReference>
<organism evidence="4">
    <name type="scientific">Bactrocera dorsalis</name>
    <name type="common">Oriental fruit fly</name>
    <name type="synonym">Dacus dorsalis</name>
    <dbReference type="NCBI Taxonomy" id="27457"/>
    <lineage>
        <taxon>Eukaryota</taxon>
        <taxon>Metazoa</taxon>
        <taxon>Ecdysozoa</taxon>
        <taxon>Arthropoda</taxon>
        <taxon>Hexapoda</taxon>
        <taxon>Insecta</taxon>
        <taxon>Pterygota</taxon>
        <taxon>Neoptera</taxon>
        <taxon>Endopterygota</taxon>
        <taxon>Diptera</taxon>
        <taxon>Brachycera</taxon>
        <taxon>Muscomorpha</taxon>
        <taxon>Tephritoidea</taxon>
        <taxon>Tephritidae</taxon>
        <taxon>Bactrocera</taxon>
        <taxon>Bactrocera</taxon>
    </lineage>
</organism>
<dbReference type="InterPro" id="IPR001623">
    <property type="entry name" value="DnaJ_domain"/>
</dbReference>
<name>A0A034VVG0_BACDO</name>
<dbReference type="PANTHER" id="PTHR44144:SF1">
    <property type="entry name" value="DNAJ HOMOLOG SUBFAMILY C MEMBER 9"/>
    <property type="match status" value="1"/>
</dbReference>
<evidence type="ECO:0000256" key="1">
    <source>
        <dbReference type="ARBA" id="ARBA00022553"/>
    </source>
</evidence>
<dbReference type="Pfam" id="PF23302">
    <property type="entry name" value="HTH_DNAJC9"/>
    <property type="match status" value="1"/>
</dbReference>
<dbReference type="PROSITE" id="PS00636">
    <property type="entry name" value="DNAJ_1"/>
    <property type="match status" value="1"/>
</dbReference>
<dbReference type="InterPro" id="IPR052594">
    <property type="entry name" value="J_domain-containing_protein"/>
</dbReference>
<dbReference type="KEGG" id="bdr:105230892"/>